<dbReference type="SUPFAM" id="SSF49464">
    <property type="entry name" value="Carboxypeptidase regulatory domain-like"/>
    <property type="match status" value="1"/>
</dbReference>
<dbReference type="EMBL" id="FMZO01000011">
    <property type="protein sequence ID" value="SDD63123.1"/>
    <property type="molecule type" value="Genomic_DNA"/>
</dbReference>
<evidence type="ECO:0000256" key="3">
    <source>
        <dbReference type="ARBA" id="ARBA00022452"/>
    </source>
</evidence>
<dbReference type="InterPro" id="IPR000531">
    <property type="entry name" value="Beta-barrel_TonB"/>
</dbReference>
<dbReference type="SUPFAM" id="SSF55008">
    <property type="entry name" value="HMA, heavy metal-associated domain"/>
    <property type="match status" value="1"/>
</dbReference>
<keyword evidence="5 11" id="KW-0732">Signal</keyword>
<feature type="domain" description="TonB-dependent receptor-like beta-barrel" evidence="12">
    <location>
        <begin position="381"/>
        <end position="800"/>
    </location>
</feature>
<name>A0A1G6WBR6_NIADE</name>
<dbReference type="OrthoDB" id="1109239at2"/>
<evidence type="ECO:0000256" key="5">
    <source>
        <dbReference type="ARBA" id="ARBA00022729"/>
    </source>
</evidence>
<dbReference type="GO" id="GO:0009279">
    <property type="term" value="C:cell outer membrane"/>
    <property type="evidence" value="ECO:0007669"/>
    <property type="project" value="UniProtKB-SubCell"/>
</dbReference>
<comment type="subcellular location">
    <subcellularLocation>
        <location evidence="1 10">Cell outer membrane</location>
        <topology evidence="1 10">Multi-pass membrane protein</topology>
    </subcellularLocation>
</comment>
<sequence>MNQKYLIFFLFLLFIKPALAQKNIKTTTLKVLGACEMCKERIEAAALDHKARTATWDAISQLLTISYDSTKVTDEKLLKAIAEAGHDNERFKAADAVYQALPACCHYHRAADTAATKEKQVITGVVLEETSRGKLNPISDATVKSLHSNQYFVTDSTGVFRLETDLPTHIAISYVGFRSDTISVKTPDMLTIILKNSSTGDLKEVIVSSRNPSTFVSTMSILNTLNMGAKELTKAACCNLSESFETSPSVDVSYSDAVTGVKQIQLLGLSGNYTQLLTENAPEIRGLTAHYGLTYIPGPWIEGIQLTKGTGSVVNGYESIAGQINVEEKKPDNAEQLLVNTYVNTMGRLEANINTAQKLNDKWSTALLTHGNYSNKKIDHNMDGFKDLPTGSQWNIINRWKYMDNNGWIVQLALKALNDRRYAGQMDFDRNRDRLTTSHYGVGIDAQQYGFTGKLGYVFPQHKYKSLGLILSAGQYSNNAYYGLTSYDGKQKTLYGNFIYQSIIGTTDHKFRTGLSFSNENYNETFNQRIFKRNEMVPGAFFEYTYTASDKFTAIAGLRLDHHNQFGFITTPRLHLKYDFDSKTNLRLSGGSGFRISNIFAENVGVFVSARQYEILDPGSSYGYGLDPEKAWNYGLNFIHHFNLGNRKGSIALDAYQTRFRNQTVADVDASPQAIQFYNLNGKSVSSSVQAELNYELLRKLELRMAYRWLEVQTQYRQGLLDKPFTAKHRAFVNLAYETHNKWKFDYTTQWLSRKRIPNTATNPAGKQMDTWSPSFFQVAAQVSKQFSKQWEVYLGGENLTNYVQEYRIIDAQTPFSPYFDGSLIWGPVTGRMVYAGMRFRIP</sequence>
<keyword evidence="3 10" id="KW-1134">Transmembrane beta strand</keyword>
<keyword evidence="4 10" id="KW-0812">Transmembrane</keyword>
<dbReference type="InterPro" id="IPR037066">
    <property type="entry name" value="Plug_dom_sf"/>
</dbReference>
<dbReference type="GO" id="GO:0046872">
    <property type="term" value="F:metal ion binding"/>
    <property type="evidence" value="ECO:0007669"/>
    <property type="project" value="InterPro"/>
</dbReference>
<feature type="signal peptide" evidence="11">
    <location>
        <begin position="1"/>
        <end position="20"/>
    </location>
</feature>
<keyword evidence="7 10" id="KW-0472">Membrane</keyword>
<dbReference type="PANTHER" id="PTHR30069:SF29">
    <property type="entry name" value="HEMOGLOBIN AND HEMOGLOBIN-HAPTOGLOBIN-BINDING PROTEIN 1-RELATED"/>
    <property type="match status" value="1"/>
</dbReference>
<dbReference type="InterPro" id="IPR008969">
    <property type="entry name" value="CarboxyPept-like_regulatory"/>
</dbReference>
<dbReference type="InterPro" id="IPR039426">
    <property type="entry name" value="TonB-dep_rcpt-like"/>
</dbReference>
<dbReference type="Proteomes" id="UP000198757">
    <property type="component" value="Unassembled WGS sequence"/>
</dbReference>
<dbReference type="RefSeq" id="WP_090391621.1">
    <property type="nucleotide sequence ID" value="NZ_FMZO01000011.1"/>
</dbReference>
<dbReference type="AlphaFoldDB" id="A0A1G6WBR6"/>
<dbReference type="PROSITE" id="PS52016">
    <property type="entry name" value="TONB_DEPENDENT_REC_3"/>
    <property type="match status" value="1"/>
</dbReference>
<evidence type="ECO:0000256" key="4">
    <source>
        <dbReference type="ARBA" id="ARBA00022692"/>
    </source>
</evidence>
<feature type="chain" id="PRO_5011660578" evidence="11">
    <location>
        <begin position="21"/>
        <end position="843"/>
    </location>
</feature>
<evidence type="ECO:0000256" key="11">
    <source>
        <dbReference type="SAM" id="SignalP"/>
    </source>
</evidence>
<organism evidence="13 14">
    <name type="scientific">Niabella drilacis (strain DSM 25811 / CCM 8410 / CCUG 62505 / LMG 26954 / E90)</name>
    <dbReference type="NCBI Taxonomy" id="1285928"/>
    <lineage>
        <taxon>Bacteria</taxon>
        <taxon>Pseudomonadati</taxon>
        <taxon>Bacteroidota</taxon>
        <taxon>Chitinophagia</taxon>
        <taxon>Chitinophagales</taxon>
        <taxon>Chitinophagaceae</taxon>
        <taxon>Niabella</taxon>
    </lineage>
</organism>
<evidence type="ECO:0000259" key="12">
    <source>
        <dbReference type="Pfam" id="PF00593"/>
    </source>
</evidence>
<dbReference type="STRING" id="1285928.SAMN04487894_11167"/>
<dbReference type="PANTHER" id="PTHR30069">
    <property type="entry name" value="TONB-DEPENDENT OUTER MEMBRANE RECEPTOR"/>
    <property type="match status" value="1"/>
</dbReference>
<evidence type="ECO:0000256" key="9">
    <source>
        <dbReference type="ARBA" id="ARBA00023237"/>
    </source>
</evidence>
<dbReference type="InterPro" id="IPR036163">
    <property type="entry name" value="HMA_dom_sf"/>
</dbReference>
<dbReference type="Gene3D" id="3.30.70.100">
    <property type="match status" value="1"/>
</dbReference>
<reference evidence="14" key="1">
    <citation type="submission" date="2016-10" db="EMBL/GenBank/DDBJ databases">
        <authorList>
            <person name="Varghese N."/>
            <person name="Submissions S."/>
        </authorList>
    </citation>
    <scope>NUCLEOTIDE SEQUENCE [LARGE SCALE GENOMIC DNA]</scope>
    <source>
        <strain evidence="14">DSM 25811 / CCM 8410 / LMG 26954 / E90</strain>
    </source>
</reference>
<dbReference type="Gene3D" id="2.170.130.10">
    <property type="entry name" value="TonB-dependent receptor, plug domain"/>
    <property type="match status" value="1"/>
</dbReference>
<keyword evidence="2 10" id="KW-0813">Transport</keyword>
<evidence type="ECO:0000256" key="8">
    <source>
        <dbReference type="ARBA" id="ARBA00023170"/>
    </source>
</evidence>
<evidence type="ECO:0000256" key="7">
    <source>
        <dbReference type="ARBA" id="ARBA00023136"/>
    </source>
</evidence>
<dbReference type="Pfam" id="PF00593">
    <property type="entry name" value="TonB_dep_Rec_b-barrel"/>
    <property type="match status" value="1"/>
</dbReference>
<evidence type="ECO:0000256" key="6">
    <source>
        <dbReference type="ARBA" id="ARBA00023077"/>
    </source>
</evidence>
<protein>
    <submittedName>
        <fullName evidence="13">Outer membrane receptor proteins, mostly Fe transport</fullName>
    </submittedName>
</protein>
<evidence type="ECO:0000313" key="13">
    <source>
        <dbReference type="EMBL" id="SDD63123.1"/>
    </source>
</evidence>
<dbReference type="SUPFAM" id="SSF56935">
    <property type="entry name" value="Porins"/>
    <property type="match status" value="1"/>
</dbReference>
<keyword evidence="9 10" id="KW-0998">Cell outer membrane</keyword>
<keyword evidence="8 13" id="KW-0675">Receptor</keyword>
<dbReference type="InterPro" id="IPR036942">
    <property type="entry name" value="Beta-barrel_TonB_sf"/>
</dbReference>
<dbReference type="Gene3D" id="2.40.170.20">
    <property type="entry name" value="TonB-dependent receptor, beta-barrel domain"/>
    <property type="match status" value="1"/>
</dbReference>
<evidence type="ECO:0000256" key="2">
    <source>
        <dbReference type="ARBA" id="ARBA00022448"/>
    </source>
</evidence>
<accession>A0A1G6WBR6</accession>
<evidence type="ECO:0000256" key="1">
    <source>
        <dbReference type="ARBA" id="ARBA00004571"/>
    </source>
</evidence>
<dbReference type="GO" id="GO:0044718">
    <property type="term" value="P:siderophore transmembrane transport"/>
    <property type="evidence" value="ECO:0007669"/>
    <property type="project" value="TreeGrafter"/>
</dbReference>
<evidence type="ECO:0000256" key="10">
    <source>
        <dbReference type="PROSITE-ProRule" id="PRU01360"/>
    </source>
</evidence>
<dbReference type="GO" id="GO:0015344">
    <property type="term" value="F:siderophore uptake transmembrane transporter activity"/>
    <property type="evidence" value="ECO:0007669"/>
    <property type="project" value="TreeGrafter"/>
</dbReference>
<gene>
    <name evidence="13" type="ORF">SAMN04487894_11167</name>
</gene>
<keyword evidence="6" id="KW-0798">TonB box</keyword>
<keyword evidence="14" id="KW-1185">Reference proteome</keyword>
<evidence type="ECO:0000313" key="14">
    <source>
        <dbReference type="Proteomes" id="UP000198757"/>
    </source>
</evidence>
<proteinExistence type="inferred from homology"/>
<comment type="similarity">
    <text evidence="10">Belongs to the TonB-dependent receptor family.</text>
</comment>